<name>A0A6A5BZN4_NAEFO</name>
<evidence type="ECO:0000256" key="6">
    <source>
        <dbReference type="ARBA" id="ARBA00022840"/>
    </source>
</evidence>
<comment type="similarity">
    <text evidence="7">Belongs to the protein kinase superfamily. CMGC Ser/Thr protein kinase family.</text>
</comment>
<dbReference type="InterPro" id="IPR008271">
    <property type="entry name" value="Ser/Thr_kinase_AS"/>
</dbReference>
<dbReference type="InterPro" id="IPR050494">
    <property type="entry name" value="Ser_Thr_dual-spec_kinase"/>
</dbReference>
<dbReference type="PANTHER" id="PTHR24058">
    <property type="entry name" value="DUAL SPECIFICITY PROTEIN KINASE"/>
    <property type="match status" value="1"/>
</dbReference>
<evidence type="ECO:0000256" key="3">
    <source>
        <dbReference type="ARBA" id="ARBA00022679"/>
    </source>
</evidence>
<dbReference type="GO" id="GO:0004674">
    <property type="term" value="F:protein serine/threonine kinase activity"/>
    <property type="evidence" value="ECO:0007669"/>
    <property type="project" value="UniProtKB-KW"/>
</dbReference>
<evidence type="ECO:0000313" key="11">
    <source>
        <dbReference type="EMBL" id="KAF0980051.1"/>
    </source>
</evidence>
<dbReference type="Pfam" id="PF00069">
    <property type="entry name" value="Pkinase"/>
    <property type="match status" value="1"/>
</dbReference>
<feature type="compositionally biased region" description="Basic and acidic residues" evidence="9">
    <location>
        <begin position="57"/>
        <end position="72"/>
    </location>
</feature>
<evidence type="ECO:0000313" key="12">
    <source>
        <dbReference type="Proteomes" id="UP000444721"/>
    </source>
</evidence>
<evidence type="ECO:0000256" key="5">
    <source>
        <dbReference type="ARBA" id="ARBA00022777"/>
    </source>
</evidence>
<keyword evidence="3" id="KW-0808">Transferase</keyword>
<evidence type="ECO:0000256" key="2">
    <source>
        <dbReference type="ARBA" id="ARBA00022527"/>
    </source>
</evidence>
<dbReference type="VEuPathDB" id="AmoebaDB:FDP41_001204"/>
<organism evidence="11 12">
    <name type="scientific">Naegleria fowleri</name>
    <name type="common">Brain eating amoeba</name>
    <dbReference type="NCBI Taxonomy" id="5763"/>
    <lineage>
        <taxon>Eukaryota</taxon>
        <taxon>Discoba</taxon>
        <taxon>Heterolobosea</taxon>
        <taxon>Tetramitia</taxon>
        <taxon>Eutetramitia</taxon>
        <taxon>Vahlkampfiidae</taxon>
        <taxon>Naegleria</taxon>
    </lineage>
</organism>
<dbReference type="GeneID" id="68108422"/>
<dbReference type="InterPro" id="IPR000719">
    <property type="entry name" value="Prot_kinase_dom"/>
</dbReference>
<feature type="compositionally biased region" description="Basic and acidic residues" evidence="9">
    <location>
        <begin position="305"/>
        <end position="315"/>
    </location>
</feature>
<feature type="compositionally biased region" description="Basic and acidic residues" evidence="9">
    <location>
        <begin position="133"/>
        <end position="148"/>
    </location>
</feature>
<feature type="compositionally biased region" description="Basic and acidic residues" evidence="9">
    <location>
        <begin position="111"/>
        <end position="121"/>
    </location>
</feature>
<dbReference type="OrthoDB" id="3967at2759"/>
<evidence type="ECO:0000256" key="8">
    <source>
        <dbReference type="PROSITE-ProRule" id="PRU10141"/>
    </source>
</evidence>
<evidence type="ECO:0000256" key="7">
    <source>
        <dbReference type="ARBA" id="ARBA00023596"/>
    </source>
</evidence>
<keyword evidence="5" id="KW-0418">Kinase</keyword>
<feature type="region of interest" description="Disordered" evidence="9">
    <location>
        <begin position="305"/>
        <end position="368"/>
    </location>
</feature>
<dbReference type="InterPro" id="IPR017441">
    <property type="entry name" value="Protein_kinase_ATP_BS"/>
</dbReference>
<reference evidence="11 12" key="1">
    <citation type="journal article" date="2019" name="Sci. Rep.">
        <title>Nanopore sequencing improves the draft genome of the human pathogenic amoeba Naegleria fowleri.</title>
        <authorList>
            <person name="Liechti N."/>
            <person name="Schurch N."/>
            <person name="Bruggmann R."/>
            <person name="Wittwer M."/>
        </authorList>
    </citation>
    <scope>NUCLEOTIDE SEQUENCE [LARGE SCALE GENOMIC DNA]</scope>
    <source>
        <strain evidence="11 12">ATCC 30894</strain>
    </source>
</reference>
<accession>A0A6A5BZN4</accession>
<keyword evidence="6 8" id="KW-0067">ATP-binding</keyword>
<feature type="compositionally biased region" description="Low complexity" evidence="9">
    <location>
        <begin position="1"/>
        <end position="13"/>
    </location>
</feature>
<feature type="compositionally biased region" description="Polar residues" evidence="9">
    <location>
        <begin position="390"/>
        <end position="403"/>
    </location>
</feature>
<feature type="compositionally biased region" description="Basic and acidic residues" evidence="9">
    <location>
        <begin position="156"/>
        <end position="171"/>
    </location>
</feature>
<feature type="compositionally biased region" description="Polar residues" evidence="9">
    <location>
        <begin position="199"/>
        <end position="219"/>
    </location>
</feature>
<dbReference type="PANTHER" id="PTHR24058:SF103">
    <property type="entry name" value="SERINE_THREONINE-PROTEIN KINASE PRP4 HOMOLOG"/>
    <property type="match status" value="1"/>
</dbReference>
<evidence type="ECO:0000259" key="10">
    <source>
        <dbReference type="PROSITE" id="PS50011"/>
    </source>
</evidence>
<dbReference type="SUPFAM" id="SSF56112">
    <property type="entry name" value="Protein kinase-like (PK-like)"/>
    <property type="match status" value="1"/>
</dbReference>
<gene>
    <name evidence="11" type="ORF">FDP41_001204</name>
</gene>
<dbReference type="SMART" id="SM00220">
    <property type="entry name" value="S_TKc"/>
    <property type="match status" value="1"/>
</dbReference>
<evidence type="ECO:0000256" key="4">
    <source>
        <dbReference type="ARBA" id="ARBA00022741"/>
    </source>
</evidence>
<dbReference type="EC" id="2.7.11.1" evidence="1"/>
<dbReference type="PROSITE" id="PS00108">
    <property type="entry name" value="PROTEIN_KINASE_ST"/>
    <property type="match status" value="1"/>
</dbReference>
<keyword evidence="2" id="KW-0723">Serine/threonine-protein kinase</keyword>
<feature type="binding site" evidence="8">
    <location>
        <position position="504"/>
    </location>
    <ligand>
        <name>ATP</name>
        <dbReference type="ChEBI" id="CHEBI:30616"/>
    </ligand>
</feature>
<dbReference type="Gene3D" id="3.30.200.20">
    <property type="entry name" value="Phosphorylase Kinase, domain 1"/>
    <property type="match status" value="1"/>
</dbReference>
<feature type="compositionally biased region" description="Polar residues" evidence="9">
    <location>
        <begin position="265"/>
        <end position="283"/>
    </location>
</feature>
<evidence type="ECO:0000256" key="1">
    <source>
        <dbReference type="ARBA" id="ARBA00012513"/>
    </source>
</evidence>
<dbReference type="OMA" id="QHEERTI"/>
<dbReference type="PROSITE" id="PS00107">
    <property type="entry name" value="PROTEIN_KINASE_ATP"/>
    <property type="match status" value="1"/>
</dbReference>
<feature type="region of interest" description="Disordered" evidence="9">
    <location>
        <begin position="1"/>
        <end position="226"/>
    </location>
</feature>
<dbReference type="PROSITE" id="PS50011">
    <property type="entry name" value="PROTEIN_KINASE_DOM"/>
    <property type="match status" value="1"/>
</dbReference>
<keyword evidence="12" id="KW-1185">Reference proteome</keyword>
<evidence type="ECO:0000256" key="9">
    <source>
        <dbReference type="SAM" id="MobiDB-lite"/>
    </source>
</evidence>
<dbReference type="GO" id="GO:0005524">
    <property type="term" value="F:ATP binding"/>
    <property type="evidence" value="ECO:0007669"/>
    <property type="project" value="UniProtKB-UniRule"/>
</dbReference>
<dbReference type="AlphaFoldDB" id="A0A6A5BZN4"/>
<proteinExistence type="inferred from homology"/>
<sequence length="820" mass="95088">MSQQQRHSSSSLQHSRREFDPSRALSSEADPTRNFSTPRREYVYGGSVSSHHHQPHHRDDYRRYSRPQHDDGGSNSFRQERPPSSFSSSSSAHNDRKRVELSHQPQPSEQQHYKIHDDRRNVSNTNVSSHHNYHSENYYHRSHDSDRRPSHHGYRHRDDKISRKEEDTYDRKNHHPPSSYDTQKRSSNYQQEHDDRHFPSSQSSRNVPALSSNVTPSTNDELRNTKQMETKRKALVAFKDQHEERTITTDTKRVKFEKSPIVDSSAKSSNTPKENNTLTTQQQVPPPNEEEMIKQTLLMEEQLIKANDENEVKRKREERKKKFQQMEKEKQEVSPNLQPEDHIISEDENDETESSVAPLSSDAFKSGGDNSFYYELEQERNKLQERSMNDDISGSSKEPTVTSLHEDTNNEKGKEGESSPFIDMFGASTDELVQALVTSEASTHVNTAVDLYDDPEGYYRFTIGEVMNDRYKIEMFLGQGVFSQVVQASDKLAKDPQSQRVAIKIIRSSETMRKAGMKELNIISMLMDRDPNDELHIIRMLDHFTYRNHLCLVFELLEMNLRDILKHYGRKEGKQVGISMDAVRVYTKQLLVALKHIQDCNIIHADIKPDNMLVHSSHTKVKLSDFGSASDISENSITPYLVSRFYRAPEIILGMKYSYPIDMWSVACTVFELYTGKILFPSQNNNDALRLMMELKGKFSNKVLKKCAFRESHFDFNGDGAFLFREWDPLTKKIKVRKMYFQKSITDLKAMLLNSMLSNQHVEDEKAIKEERKLVLMLHDFLDKALILDPSKRLTVADALKHPFVMESTTIQTQNLVNIY</sequence>
<feature type="region of interest" description="Disordered" evidence="9">
    <location>
        <begin position="257"/>
        <end position="288"/>
    </location>
</feature>
<dbReference type="VEuPathDB" id="AmoebaDB:NfTy_048560"/>
<dbReference type="Gene3D" id="1.10.510.10">
    <property type="entry name" value="Transferase(Phosphotransferase) domain 1"/>
    <property type="match status" value="1"/>
</dbReference>
<dbReference type="RefSeq" id="XP_044564764.1">
    <property type="nucleotide sequence ID" value="XM_044702516.1"/>
</dbReference>
<comment type="caution">
    <text evidence="11">The sequence shown here is derived from an EMBL/GenBank/DDBJ whole genome shotgun (WGS) entry which is preliminary data.</text>
</comment>
<protein>
    <recommendedName>
        <fullName evidence="1">non-specific serine/threonine protein kinase</fullName>
        <ecNumber evidence="1">2.7.11.1</ecNumber>
    </recommendedName>
</protein>
<feature type="compositionally biased region" description="Polar residues" evidence="9">
    <location>
        <begin position="179"/>
        <end position="190"/>
    </location>
</feature>
<dbReference type="FunFam" id="1.10.510.10:FF:000078">
    <property type="entry name" value="Serine/threonine-protein kinase PRP4 homolog"/>
    <property type="match status" value="1"/>
</dbReference>
<dbReference type="VEuPathDB" id="AmoebaDB:NF0107260"/>
<dbReference type="Proteomes" id="UP000444721">
    <property type="component" value="Unassembled WGS sequence"/>
</dbReference>
<feature type="region of interest" description="Disordered" evidence="9">
    <location>
        <begin position="384"/>
        <end position="418"/>
    </location>
</feature>
<dbReference type="InterPro" id="IPR011009">
    <property type="entry name" value="Kinase-like_dom_sf"/>
</dbReference>
<feature type="domain" description="Protein kinase" evidence="10">
    <location>
        <begin position="471"/>
        <end position="805"/>
    </location>
</feature>
<dbReference type="EMBL" id="VFQX01000022">
    <property type="protein sequence ID" value="KAF0980051.1"/>
    <property type="molecule type" value="Genomic_DNA"/>
</dbReference>
<keyword evidence="4 8" id="KW-0547">Nucleotide-binding</keyword>
<feature type="compositionally biased region" description="Basic and acidic residues" evidence="9">
    <location>
        <begin position="404"/>
        <end position="417"/>
    </location>
</feature>